<keyword evidence="5" id="KW-0830">Ubiquinone</keyword>
<dbReference type="EC" id="2.1.1.222" evidence="5"/>
<dbReference type="InterPro" id="IPR013216">
    <property type="entry name" value="Methyltransf_11"/>
</dbReference>
<dbReference type="GO" id="GO:0008757">
    <property type="term" value="F:S-adenosylmethionine-dependent methyltransferase activity"/>
    <property type="evidence" value="ECO:0007669"/>
    <property type="project" value="InterPro"/>
</dbReference>
<reference evidence="5 6" key="1">
    <citation type="submission" date="2015-07" db="EMBL/GenBank/DDBJ databases">
        <title>Draft genome sequence of the Amantichitinum ursilacus IGB-41, a new chitin-degrading bacterium.</title>
        <authorList>
            <person name="Kirstahler P."/>
            <person name="Guenther M."/>
            <person name="Grumaz C."/>
            <person name="Rupp S."/>
            <person name="Zibek S."/>
            <person name="Sohn K."/>
        </authorList>
    </citation>
    <scope>NUCLEOTIDE SEQUENCE [LARGE SCALE GENOMIC DNA]</scope>
    <source>
        <strain evidence="5 6">IGB-41</strain>
    </source>
</reference>
<accession>A0A0N0XKM3</accession>
<dbReference type="EMBL" id="LAQT01000002">
    <property type="protein sequence ID" value="KPC54655.1"/>
    <property type="molecule type" value="Genomic_DNA"/>
</dbReference>
<evidence type="ECO:0000313" key="6">
    <source>
        <dbReference type="Proteomes" id="UP000037939"/>
    </source>
</evidence>
<dbReference type="PANTHER" id="PTHR44942:SF4">
    <property type="entry name" value="METHYLTRANSFERASE TYPE 11 DOMAIN-CONTAINING PROTEIN"/>
    <property type="match status" value="1"/>
</dbReference>
<keyword evidence="6" id="KW-1185">Reference proteome</keyword>
<feature type="domain" description="Methyltransferase type 11" evidence="4">
    <location>
        <begin position="41"/>
        <end position="134"/>
    </location>
</feature>
<dbReference type="CDD" id="cd02440">
    <property type="entry name" value="AdoMet_MTases"/>
    <property type="match status" value="1"/>
</dbReference>
<dbReference type="OrthoDB" id="9797252at2"/>
<dbReference type="Gene3D" id="3.40.50.150">
    <property type="entry name" value="Vaccinia Virus protein VP39"/>
    <property type="match status" value="1"/>
</dbReference>
<comment type="similarity">
    <text evidence="1">Belongs to the methyltransferase superfamily.</text>
</comment>
<dbReference type="STRING" id="857265.WG78_03750"/>
<evidence type="ECO:0000256" key="2">
    <source>
        <dbReference type="ARBA" id="ARBA00022603"/>
    </source>
</evidence>
<dbReference type="InterPro" id="IPR029063">
    <property type="entry name" value="SAM-dependent_MTases_sf"/>
</dbReference>
<name>A0A0N0XKM3_9NEIS</name>
<dbReference type="SUPFAM" id="SSF53335">
    <property type="entry name" value="S-adenosyl-L-methionine-dependent methyltransferases"/>
    <property type="match status" value="1"/>
</dbReference>
<dbReference type="InterPro" id="IPR051052">
    <property type="entry name" value="Diverse_substrate_MTase"/>
</dbReference>
<evidence type="ECO:0000313" key="5">
    <source>
        <dbReference type="EMBL" id="KPC54655.1"/>
    </source>
</evidence>
<dbReference type="PANTHER" id="PTHR44942">
    <property type="entry name" value="METHYLTRANSF_11 DOMAIN-CONTAINING PROTEIN"/>
    <property type="match status" value="1"/>
</dbReference>
<organism evidence="5 6">
    <name type="scientific">Amantichitinum ursilacus</name>
    <dbReference type="NCBI Taxonomy" id="857265"/>
    <lineage>
        <taxon>Bacteria</taxon>
        <taxon>Pseudomonadati</taxon>
        <taxon>Pseudomonadota</taxon>
        <taxon>Betaproteobacteria</taxon>
        <taxon>Neisseriales</taxon>
        <taxon>Chitinibacteraceae</taxon>
        <taxon>Amantichitinum</taxon>
    </lineage>
</organism>
<dbReference type="AlphaFoldDB" id="A0A0N0XKM3"/>
<proteinExistence type="inferred from homology"/>
<evidence type="ECO:0000256" key="1">
    <source>
        <dbReference type="ARBA" id="ARBA00008361"/>
    </source>
</evidence>
<dbReference type="GO" id="GO:0102208">
    <property type="term" value="F:2-polyprenyl-6-hydroxyphenol methylase activity"/>
    <property type="evidence" value="ECO:0007669"/>
    <property type="project" value="UniProtKB-EC"/>
</dbReference>
<dbReference type="RefSeq" id="WP_053936437.1">
    <property type="nucleotide sequence ID" value="NZ_LAQT01000002.1"/>
</dbReference>
<dbReference type="PATRIC" id="fig|857265.3.peg.766"/>
<sequence length="258" mass="27948">MATINFGNTAADYRRYRAGFPADFFIQAAAHGVGLPGQQILDIGTGTGTLARGFAQRGATVIGMDPASALLEQARALSEQEGVQVDYREGRAEHTGLADASLDVVTAGQCWHWFDRPAAAQEAWRVLRRGGTLMMAHFDWLPLPGNVVAATEDLILQFNPQWNAAGGTGIHPRWFADLSTAGFSGIQSFSLDVPVYYSHEAWRGRIRASAGVAASLDADSVARFDAALAELLRQHFPADPVLTPHRVFAVWGRKYPAE</sequence>
<comment type="caution">
    <text evidence="5">The sequence shown here is derived from an EMBL/GenBank/DDBJ whole genome shotgun (WGS) entry which is preliminary data.</text>
</comment>
<evidence type="ECO:0000259" key="4">
    <source>
        <dbReference type="Pfam" id="PF08241"/>
    </source>
</evidence>
<protein>
    <submittedName>
        <fullName evidence="5">Ubiquinone biosynthesis O-methyltransferase</fullName>
        <ecNumber evidence="5">2.1.1.222</ecNumber>
    </submittedName>
</protein>
<evidence type="ECO:0000256" key="3">
    <source>
        <dbReference type="ARBA" id="ARBA00022679"/>
    </source>
</evidence>
<dbReference type="Pfam" id="PF08241">
    <property type="entry name" value="Methyltransf_11"/>
    <property type="match status" value="1"/>
</dbReference>
<keyword evidence="3 5" id="KW-0808">Transferase</keyword>
<gene>
    <name evidence="5" type="primary">ubiG_1</name>
    <name evidence="5" type="ORF">WG78_03750</name>
</gene>
<dbReference type="GO" id="GO:0032259">
    <property type="term" value="P:methylation"/>
    <property type="evidence" value="ECO:0007669"/>
    <property type="project" value="UniProtKB-KW"/>
</dbReference>
<keyword evidence="2 5" id="KW-0489">Methyltransferase</keyword>
<dbReference type="Proteomes" id="UP000037939">
    <property type="component" value="Unassembled WGS sequence"/>
</dbReference>